<evidence type="ECO:0000313" key="1">
    <source>
        <dbReference type="EMBL" id="KGP72319.1"/>
    </source>
</evidence>
<keyword evidence="2" id="KW-1185">Reference proteome</keyword>
<proteinExistence type="predicted"/>
<organism evidence="1 2">
    <name type="scientific">Pontibacillus yanchengensis Y32</name>
    <dbReference type="NCBI Taxonomy" id="1385514"/>
    <lineage>
        <taxon>Bacteria</taxon>
        <taxon>Bacillati</taxon>
        <taxon>Bacillota</taxon>
        <taxon>Bacilli</taxon>
        <taxon>Bacillales</taxon>
        <taxon>Bacillaceae</taxon>
        <taxon>Pontibacillus</taxon>
    </lineage>
</organism>
<dbReference type="Proteomes" id="UP000030147">
    <property type="component" value="Unassembled WGS sequence"/>
</dbReference>
<dbReference type="PROSITE" id="PS51257">
    <property type="entry name" value="PROKAR_LIPOPROTEIN"/>
    <property type="match status" value="1"/>
</dbReference>
<gene>
    <name evidence="1" type="ORF">N782_13170</name>
</gene>
<reference evidence="1 2" key="1">
    <citation type="journal article" date="2015" name="Stand. Genomic Sci.">
        <title>High quality draft genome sequence of the moderately halophilic bacterium Pontibacillus yanchengensis Y32(T) and comparison among Pontibacillus genomes.</title>
        <authorList>
            <person name="Huang J."/>
            <person name="Qiao Z.X."/>
            <person name="Tang J.W."/>
            <person name="Wang G."/>
        </authorList>
    </citation>
    <scope>NUCLEOTIDE SEQUENCE [LARGE SCALE GENOMIC DNA]</scope>
    <source>
        <strain evidence="1 2">Y32</strain>
    </source>
</reference>
<protein>
    <recommendedName>
        <fullName evidence="3">Small peptidoglycan-associated lipoprotein</fullName>
    </recommendedName>
</protein>
<sequence>MLKGWLPLVIIFVLMTGSCSPKEASTLNVYEMNPADYSVFLYSEESKIELEENYIDAILELRLSNPEKLGNISLTKSSIFSKETNHPSISHYPALVIQKNGQTLATMTGQKRKNDIFTLLQDTITYK</sequence>
<dbReference type="RefSeq" id="WP_036820362.1">
    <property type="nucleotide sequence ID" value="NZ_AVBF01000033.1"/>
</dbReference>
<comment type="caution">
    <text evidence="1">The sequence shown here is derived from an EMBL/GenBank/DDBJ whole genome shotgun (WGS) entry which is preliminary data.</text>
</comment>
<dbReference type="AlphaFoldDB" id="A0A0A2T9V8"/>
<evidence type="ECO:0008006" key="3">
    <source>
        <dbReference type="Google" id="ProtNLM"/>
    </source>
</evidence>
<accession>A0A0A2T9V8</accession>
<dbReference type="STRING" id="1385514.N782_13170"/>
<evidence type="ECO:0000313" key="2">
    <source>
        <dbReference type="Proteomes" id="UP000030147"/>
    </source>
</evidence>
<name>A0A0A2T9V8_9BACI</name>
<dbReference type="OrthoDB" id="2691995at2"/>
<dbReference type="eggNOG" id="ENOG5033M59">
    <property type="taxonomic scope" value="Bacteria"/>
</dbReference>
<dbReference type="EMBL" id="AVBF01000033">
    <property type="protein sequence ID" value="KGP72319.1"/>
    <property type="molecule type" value="Genomic_DNA"/>
</dbReference>